<protein>
    <recommendedName>
        <fullName evidence="1">DUF8116 domain-containing protein</fullName>
    </recommendedName>
</protein>
<dbReference type="AlphaFoldDB" id="A0ABD5WKW7"/>
<keyword evidence="3" id="KW-1185">Reference proteome</keyword>
<name>A0ABD5WKW7_9EURY</name>
<evidence type="ECO:0000313" key="3">
    <source>
        <dbReference type="Proteomes" id="UP001596461"/>
    </source>
</evidence>
<dbReference type="InterPro" id="IPR058429">
    <property type="entry name" value="DUF8116"/>
</dbReference>
<dbReference type="Pfam" id="PF26426">
    <property type="entry name" value="DUF8116"/>
    <property type="match status" value="1"/>
</dbReference>
<reference evidence="2 3" key="1">
    <citation type="journal article" date="2019" name="Int. J. Syst. Evol. Microbiol.">
        <title>The Global Catalogue of Microorganisms (GCM) 10K type strain sequencing project: providing services to taxonomists for standard genome sequencing and annotation.</title>
        <authorList>
            <consortium name="The Broad Institute Genomics Platform"/>
            <consortium name="The Broad Institute Genome Sequencing Center for Infectious Disease"/>
            <person name="Wu L."/>
            <person name="Ma J."/>
        </authorList>
    </citation>
    <scope>NUCLEOTIDE SEQUENCE [LARGE SCALE GENOMIC DNA]</scope>
    <source>
        <strain evidence="2 3">DT31</strain>
    </source>
</reference>
<dbReference type="Proteomes" id="UP001596461">
    <property type="component" value="Unassembled WGS sequence"/>
</dbReference>
<proteinExistence type="predicted"/>
<accession>A0ABD5WKW7</accession>
<sequence length="282" mass="30637">MTVLRLLAARDAADFAAWYRAGAEYTDRVADGMGFERAGVGPDGADPIADPAPVVAALRDGRTDLPPATARVVAATYLGDAEFGAPFLAYTPRWYRLALAGPVALATRRLRRVAEPFVERVRLDGGDRVATATDAGATAGPAGAGVPPAGPTYSWPADLAVGADAVAAVRDAGGWAAFERSFVLADAVLHTEWFADVARAGGIRVPEDLVDRTLRESAAYYTGRRESLSPAVRRFQRYLFADDAWVRDVDTSYRLDSALFGVWERILRRERRRLERRERLDG</sequence>
<evidence type="ECO:0000313" key="2">
    <source>
        <dbReference type="EMBL" id="MFC7071394.1"/>
    </source>
</evidence>
<organism evidence="2 3">
    <name type="scientific">Halobaculum lipolyticum</name>
    <dbReference type="NCBI Taxonomy" id="3032001"/>
    <lineage>
        <taxon>Archaea</taxon>
        <taxon>Methanobacteriati</taxon>
        <taxon>Methanobacteriota</taxon>
        <taxon>Stenosarchaea group</taxon>
        <taxon>Halobacteria</taxon>
        <taxon>Halobacteriales</taxon>
        <taxon>Haloferacaceae</taxon>
        <taxon>Halobaculum</taxon>
    </lineage>
</organism>
<comment type="caution">
    <text evidence="2">The sequence shown here is derived from an EMBL/GenBank/DDBJ whole genome shotgun (WGS) entry which is preliminary data.</text>
</comment>
<dbReference type="RefSeq" id="WP_284032557.1">
    <property type="nucleotide sequence ID" value="NZ_CP126154.1"/>
</dbReference>
<dbReference type="EMBL" id="JBHTAH010000024">
    <property type="protein sequence ID" value="MFC7071394.1"/>
    <property type="molecule type" value="Genomic_DNA"/>
</dbReference>
<gene>
    <name evidence="2" type="ORF">ACFQL9_17250</name>
</gene>
<evidence type="ECO:0000259" key="1">
    <source>
        <dbReference type="Pfam" id="PF26426"/>
    </source>
</evidence>
<feature type="domain" description="DUF8116" evidence="1">
    <location>
        <begin position="1"/>
        <end position="277"/>
    </location>
</feature>
<dbReference type="GeneID" id="81124417"/>